<comment type="subcellular location">
    <subcellularLocation>
        <location evidence="2">Peroxisome membrane</location>
    </subcellularLocation>
</comment>
<comment type="caution">
    <text evidence="3">The sequence shown here is derived from an EMBL/GenBank/DDBJ whole genome shotgun (WGS) entry which is preliminary data.</text>
</comment>
<dbReference type="GO" id="GO:0007031">
    <property type="term" value="P:peroxisome organization"/>
    <property type="evidence" value="ECO:0007669"/>
    <property type="project" value="UniProtKB-KW"/>
</dbReference>
<keyword evidence="2" id="KW-0962">Peroxisome biogenesis</keyword>
<name>A0A199UIZ2_ANACO</name>
<dbReference type="EMBL" id="LSRQ01007764">
    <property type="protein sequence ID" value="OAY64671.1"/>
    <property type="molecule type" value="Genomic_DNA"/>
</dbReference>
<dbReference type="InterPro" id="IPR013919">
    <property type="entry name" value="Pex16"/>
</dbReference>
<dbReference type="GO" id="GO:0005778">
    <property type="term" value="C:peroxisomal membrane"/>
    <property type="evidence" value="ECO:0007669"/>
    <property type="project" value="UniProtKB-SubCell"/>
</dbReference>
<evidence type="ECO:0000313" key="3">
    <source>
        <dbReference type="EMBL" id="OAY64671.1"/>
    </source>
</evidence>
<dbReference type="AlphaFoldDB" id="A0A199UIZ2"/>
<dbReference type="STRING" id="4615.A0A199UIZ2"/>
<dbReference type="PANTHER" id="PTHR13299:SF0">
    <property type="entry name" value="PEROXISOMAL MEMBRANE PROTEIN PEX16"/>
    <property type="match status" value="1"/>
</dbReference>
<evidence type="ECO:0000313" key="4">
    <source>
        <dbReference type="Proteomes" id="UP000092600"/>
    </source>
</evidence>
<sequence length="297" mass="33312">MDAYKLWVRTNREFVRSLESLANGITWLLPERFSNSEIGPEAVYAVLGIVGTVNQHIIDTAPPPGRGFPVKPEKSGFPWSLFVSILKDAETVVEVGAQHLFGEKGKWNFLAVAEGVKALVRLAAFRDSGYRMLLQGGEVVNEEKILDVPEDYGGGMRANGWPGGYVRNGHQNGYSKNHNGIVPKNLEGRAMSALSSFGGRKTYAVKYLVRERAFGPFIFCWGDSLYLETAYICDLKRRKLIWALYIMRDPFFTKYTKHHLEKADRYLSPVPLFGFLTAKVVELIVGAQTRYTYTSGS</sequence>
<organism evidence="3 4">
    <name type="scientific">Ananas comosus</name>
    <name type="common">Pineapple</name>
    <name type="synonym">Ananas ananas</name>
    <dbReference type="NCBI Taxonomy" id="4615"/>
    <lineage>
        <taxon>Eukaryota</taxon>
        <taxon>Viridiplantae</taxon>
        <taxon>Streptophyta</taxon>
        <taxon>Embryophyta</taxon>
        <taxon>Tracheophyta</taxon>
        <taxon>Spermatophyta</taxon>
        <taxon>Magnoliopsida</taxon>
        <taxon>Liliopsida</taxon>
        <taxon>Poales</taxon>
        <taxon>Bromeliaceae</taxon>
        <taxon>Bromelioideae</taxon>
        <taxon>Ananas</taxon>
    </lineage>
</organism>
<reference evidence="3 4" key="1">
    <citation type="journal article" date="2016" name="DNA Res.">
        <title>The draft genome of MD-2 pineapple using hybrid error correction of long reads.</title>
        <authorList>
            <person name="Redwan R.M."/>
            <person name="Saidin A."/>
            <person name="Kumar S.V."/>
        </authorList>
    </citation>
    <scope>NUCLEOTIDE SEQUENCE [LARGE SCALE GENOMIC DNA]</scope>
    <source>
        <strain evidence="4">cv. MD2</strain>
        <tissue evidence="3">Leaf</tissue>
    </source>
</reference>
<gene>
    <name evidence="3" type="ORF">ACMD2_18057</name>
</gene>
<accession>A0A199UIZ2</accession>
<protein>
    <recommendedName>
        <fullName evidence="2">Peroxisomal membrane protein PEX16</fullName>
    </recommendedName>
</protein>
<comment type="similarity">
    <text evidence="1 2">Belongs to the peroxin-16 family.</text>
</comment>
<dbReference type="PANTHER" id="PTHR13299">
    <property type="entry name" value="PEROXISOMAL MEMBRANE PROTEIN PEX16"/>
    <property type="match status" value="1"/>
</dbReference>
<evidence type="ECO:0000256" key="1">
    <source>
        <dbReference type="ARBA" id="ARBA00009505"/>
    </source>
</evidence>
<dbReference type="Pfam" id="PF08610">
    <property type="entry name" value="Pex16"/>
    <property type="match status" value="2"/>
</dbReference>
<dbReference type="Proteomes" id="UP000092600">
    <property type="component" value="Unassembled WGS sequence"/>
</dbReference>
<keyword evidence="2" id="KW-0576">Peroxisome</keyword>
<proteinExistence type="inferred from homology"/>
<evidence type="ECO:0000256" key="2">
    <source>
        <dbReference type="RuleBase" id="RU365003"/>
    </source>
</evidence>